<keyword evidence="2" id="KW-1185">Reference proteome</keyword>
<gene>
    <name evidence="1" type="ORF">Pfra01_000253600</name>
</gene>
<sequence>MQRQHRDQAQDGVRMGTVPLFTPTLPPKITSISHEFLAKWKINRREYEAELRARRRLQRRIIEPFDADLLDTFCDLRLHHASADVTEGMLIAGIDHIAGSITNFILPDRKLRFNMTEENMDARVLDYFNTFGQVILLH</sequence>
<accession>A0A9W6TWP6</accession>
<organism evidence="1 2">
    <name type="scientific">Phytophthora fragariaefolia</name>
    <dbReference type="NCBI Taxonomy" id="1490495"/>
    <lineage>
        <taxon>Eukaryota</taxon>
        <taxon>Sar</taxon>
        <taxon>Stramenopiles</taxon>
        <taxon>Oomycota</taxon>
        <taxon>Peronosporomycetes</taxon>
        <taxon>Peronosporales</taxon>
        <taxon>Peronosporaceae</taxon>
        <taxon>Phytophthora</taxon>
    </lineage>
</organism>
<proteinExistence type="predicted"/>
<comment type="caution">
    <text evidence="1">The sequence shown here is derived from an EMBL/GenBank/DDBJ whole genome shotgun (WGS) entry which is preliminary data.</text>
</comment>
<dbReference type="AlphaFoldDB" id="A0A9W6TWP6"/>
<protein>
    <submittedName>
        <fullName evidence="1">Unnamed protein product</fullName>
    </submittedName>
</protein>
<name>A0A9W6TWP6_9STRA</name>
<dbReference type="Proteomes" id="UP001165121">
    <property type="component" value="Unassembled WGS sequence"/>
</dbReference>
<dbReference type="EMBL" id="BSXT01000203">
    <property type="protein sequence ID" value="GMF20664.1"/>
    <property type="molecule type" value="Genomic_DNA"/>
</dbReference>
<dbReference type="OrthoDB" id="117828at2759"/>
<evidence type="ECO:0000313" key="1">
    <source>
        <dbReference type="EMBL" id="GMF20664.1"/>
    </source>
</evidence>
<evidence type="ECO:0000313" key="2">
    <source>
        <dbReference type="Proteomes" id="UP001165121"/>
    </source>
</evidence>
<reference evidence="1" key="1">
    <citation type="submission" date="2023-04" db="EMBL/GenBank/DDBJ databases">
        <title>Phytophthora fragariaefolia NBRC 109709.</title>
        <authorList>
            <person name="Ichikawa N."/>
            <person name="Sato H."/>
            <person name="Tonouchi N."/>
        </authorList>
    </citation>
    <scope>NUCLEOTIDE SEQUENCE</scope>
    <source>
        <strain evidence="1">NBRC 109709</strain>
    </source>
</reference>